<dbReference type="InterPro" id="IPR043502">
    <property type="entry name" value="DNA/RNA_pol_sf"/>
</dbReference>
<dbReference type="AlphaFoldDB" id="A0A5J4WCL9"/>
<dbReference type="Gene3D" id="3.10.10.10">
    <property type="entry name" value="HIV Type 1 Reverse Transcriptase, subunit A, domain 1"/>
    <property type="match status" value="1"/>
</dbReference>
<name>A0A5J4WCL9_9EUKA</name>
<dbReference type="InterPro" id="IPR052055">
    <property type="entry name" value="Hepadnavirus_pol/RT"/>
</dbReference>
<dbReference type="SUPFAM" id="SSF56672">
    <property type="entry name" value="DNA/RNA polymerases"/>
    <property type="match status" value="1"/>
</dbReference>
<dbReference type="PANTHER" id="PTHR33050:SF7">
    <property type="entry name" value="RIBONUCLEASE H"/>
    <property type="match status" value="1"/>
</dbReference>
<evidence type="ECO:0008006" key="3">
    <source>
        <dbReference type="Google" id="ProtNLM"/>
    </source>
</evidence>
<dbReference type="InterPro" id="IPR043128">
    <property type="entry name" value="Rev_trsase/Diguanyl_cyclase"/>
</dbReference>
<dbReference type="Proteomes" id="UP000324800">
    <property type="component" value="Unassembled WGS sequence"/>
</dbReference>
<protein>
    <recommendedName>
        <fullName evidence="3">Reverse transcriptase domain-containing protein</fullName>
    </recommendedName>
</protein>
<dbReference type="PANTHER" id="PTHR33050">
    <property type="entry name" value="REVERSE TRANSCRIPTASE DOMAIN-CONTAINING PROTEIN"/>
    <property type="match status" value="1"/>
</dbReference>
<accession>A0A5J4WCL9</accession>
<evidence type="ECO:0000313" key="1">
    <source>
        <dbReference type="EMBL" id="KAA6392641.1"/>
    </source>
</evidence>
<proteinExistence type="predicted"/>
<evidence type="ECO:0000313" key="2">
    <source>
        <dbReference type="Proteomes" id="UP000324800"/>
    </source>
</evidence>
<sequence>MLMQVWRHQQDEQIPETPPQRIQSPVQQQQLGGKLVRYIKAWEIINCKDFITKVFYQILKDNNIQERPQQTIGQCPFQGNLTKMQAYKAMLQEELQEGKIEDIPKEQDKWWNPTFLILKSLGQWRKIFDASLLNEIIQPIHFQMNDVQIVLYLLMSNDWAVTFDLKLAFHHLIVCPPHRAYSEFEADNHYQENITMPFGIQQSPKFLTHALTLFCWRFAREQTSEQLTTPTIYFFQIKIKNINIYMQHIVNTLEQFNWLIALKKCQLTPKQKIDFLGWTWNMTEMNIFMNINW</sequence>
<reference evidence="1 2" key="1">
    <citation type="submission" date="2019-03" db="EMBL/GenBank/DDBJ databases">
        <title>Single cell metagenomics reveals metabolic interactions within the superorganism composed of flagellate Streblomastix strix and complex community of Bacteroidetes bacteria on its surface.</title>
        <authorList>
            <person name="Treitli S.C."/>
            <person name="Kolisko M."/>
            <person name="Husnik F."/>
            <person name="Keeling P."/>
            <person name="Hampl V."/>
        </authorList>
    </citation>
    <scope>NUCLEOTIDE SEQUENCE [LARGE SCALE GENOMIC DNA]</scope>
    <source>
        <strain evidence="1">ST1C</strain>
    </source>
</reference>
<dbReference type="Gene3D" id="3.30.70.270">
    <property type="match status" value="1"/>
</dbReference>
<comment type="caution">
    <text evidence="1">The sequence shown here is derived from an EMBL/GenBank/DDBJ whole genome shotgun (WGS) entry which is preliminary data.</text>
</comment>
<gene>
    <name evidence="1" type="ORF">EZS28_011834</name>
</gene>
<organism evidence="1 2">
    <name type="scientific">Streblomastix strix</name>
    <dbReference type="NCBI Taxonomy" id="222440"/>
    <lineage>
        <taxon>Eukaryota</taxon>
        <taxon>Metamonada</taxon>
        <taxon>Preaxostyla</taxon>
        <taxon>Oxymonadida</taxon>
        <taxon>Streblomastigidae</taxon>
        <taxon>Streblomastix</taxon>
    </lineage>
</organism>
<dbReference type="OrthoDB" id="6083831at2759"/>
<dbReference type="EMBL" id="SNRW01002478">
    <property type="protein sequence ID" value="KAA6392641.1"/>
    <property type="molecule type" value="Genomic_DNA"/>
</dbReference>